<gene>
    <name evidence="1" type="ORF">KN10_2633</name>
</gene>
<sequence>MPLHCQIKHYYIQMFYITFENEWKQRFPCSFFTEKFLSSP</sequence>
<dbReference type="EMBL" id="BARH01000029">
    <property type="protein sequence ID" value="GAC92197.1"/>
    <property type="molecule type" value="Genomic_DNA"/>
</dbReference>
<dbReference type="Proteomes" id="UP000013057">
    <property type="component" value="Unassembled WGS sequence"/>
</dbReference>
<reference evidence="2" key="1">
    <citation type="journal article" date="2013" name="Genome">
        <title>Draft Genome Sequence of a Thermophilic Member of the Bacillaceae, Anoxybacillus flavithermus Strain Kn10, Isolated from the Kan-nawa Hot Spring in Japan.</title>
        <authorList>
            <person name="Matsutani M."/>
            <person name="Shirakihara Y."/>
            <person name="Imada K."/>
            <person name="Yakushi T."/>
            <person name="Matsushita K."/>
        </authorList>
    </citation>
    <scope>NUCLEOTIDE SEQUENCE [LARGE SCALE GENOMIC DNA]</scope>
    <source>
        <strain evidence="2">NBRC 109594</strain>
    </source>
</reference>
<evidence type="ECO:0000313" key="1">
    <source>
        <dbReference type="EMBL" id="GAC92197.1"/>
    </source>
</evidence>
<comment type="caution">
    <text evidence="1">The sequence shown here is derived from an EMBL/GenBank/DDBJ whole genome shotgun (WGS) entry which is preliminary data.</text>
</comment>
<proteinExistence type="predicted"/>
<evidence type="ECO:0000313" key="2">
    <source>
        <dbReference type="Proteomes" id="UP000013057"/>
    </source>
</evidence>
<dbReference type="AlphaFoldDB" id="R4G776"/>
<protein>
    <submittedName>
        <fullName evidence="1">Uncharacterized protein</fullName>
    </submittedName>
</protein>
<accession>R4G776</accession>
<name>R4G776_9BACL</name>
<organism evidence="1 2">
    <name type="scientific">Anoxybacillus flavithermus NBRC 109594</name>
    <dbReference type="NCBI Taxonomy" id="1315967"/>
    <lineage>
        <taxon>Bacteria</taxon>
        <taxon>Bacillati</taxon>
        <taxon>Bacillota</taxon>
        <taxon>Bacilli</taxon>
        <taxon>Bacillales</taxon>
        <taxon>Anoxybacillaceae</taxon>
        <taxon>Anoxybacillus</taxon>
    </lineage>
</organism>